<dbReference type="GO" id="GO:0016853">
    <property type="term" value="F:isomerase activity"/>
    <property type="evidence" value="ECO:0007669"/>
    <property type="project" value="UniProtKB-KW"/>
</dbReference>
<dbReference type="RefSeq" id="WP_017054447.1">
    <property type="nucleotide sequence ID" value="NZ_AJYW02000041.1"/>
</dbReference>
<protein>
    <submittedName>
        <fullName evidence="3">N-acylglucosamine 2-epimerase</fullName>
    </submittedName>
</protein>
<reference evidence="3 4" key="1">
    <citation type="journal article" date="2012" name="Science">
        <title>Ecological populations of bacteria act as socially cohesive units of antibiotic production and resistance.</title>
        <authorList>
            <person name="Cordero O.X."/>
            <person name="Wildschutte H."/>
            <person name="Kirkup B."/>
            <person name="Proehl S."/>
            <person name="Ngo L."/>
            <person name="Hussain F."/>
            <person name="Le Roux F."/>
            <person name="Mincer T."/>
            <person name="Polz M.F."/>
        </authorList>
    </citation>
    <scope>NUCLEOTIDE SEQUENCE [LARGE SCALE GENOMIC DNA]</scope>
    <source>
        <strain evidence="3 4">FF-238</strain>
    </source>
</reference>
<evidence type="ECO:0000256" key="1">
    <source>
        <dbReference type="ARBA" id="ARBA00008558"/>
    </source>
</evidence>
<dbReference type="Pfam" id="PF07221">
    <property type="entry name" value="GlcNAc_2-epim"/>
    <property type="match status" value="1"/>
</dbReference>
<organism evidence="3 4">
    <name type="scientific">Vibrio genomosp. F6 str. FF-238</name>
    <dbReference type="NCBI Taxonomy" id="1191298"/>
    <lineage>
        <taxon>Bacteria</taxon>
        <taxon>Pseudomonadati</taxon>
        <taxon>Pseudomonadota</taxon>
        <taxon>Gammaproteobacteria</taxon>
        <taxon>Vibrionales</taxon>
        <taxon>Vibrionaceae</taxon>
        <taxon>Vibrio</taxon>
    </lineage>
</organism>
<dbReference type="GO" id="GO:0005975">
    <property type="term" value="P:carbohydrate metabolic process"/>
    <property type="evidence" value="ECO:0007669"/>
    <property type="project" value="InterPro"/>
</dbReference>
<evidence type="ECO:0000313" key="4">
    <source>
        <dbReference type="Proteomes" id="UP000094165"/>
    </source>
</evidence>
<dbReference type="InterPro" id="IPR010819">
    <property type="entry name" value="AGE/CE"/>
</dbReference>
<dbReference type="SUPFAM" id="SSF48208">
    <property type="entry name" value="Six-hairpin glycosidases"/>
    <property type="match status" value="1"/>
</dbReference>
<sequence length="487" mass="56589">MFSATPLAAVTDLTPEKTLPLPTGDQWIEHAKEGLQPYWLMESAKGVPEGNFPTFRCDNGEVLDVNNVCPELNLSWISPHFDRDYTRMKSRQIYAYGVIYHLTGNEEALALAKSGVDFLLKNRIDNENGGFISFVKDGQPGLEWQQRTSQDQAYALVGLAFYYYLTRDPVVEKALIKQQAFIFEQYKNLKNNDLNWVLKDGDEQSAKQRELVAQLDQINGYLLLVTPLLPEKVQKKWRQDLYWLTDQMTKQYYSVDEKRYYGAIHHKAMMMQEAKHNDFAHTTKAFWMTYLVGRYFDNRDWETLGEQGMRVTVKRASNTYDFLIAEAYFIEPLKTQWHGRKKVAGWKSRPYNPWTSSWEWAELDQSSMTLNMLDGSRITQQSDTQHAFMNAWVDHQYGGVGLNSRSTKAFHWGNGYHQFEHALVGYLSAKQHYKKPAQLYFALPEGYKGVIEPYYYQGDMQTKQSLGKIEQIEGLTKQRISFVHITP</sequence>
<dbReference type="Proteomes" id="UP000094165">
    <property type="component" value="Unassembled WGS sequence"/>
</dbReference>
<dbReference type="InterPro" id="IPR008928">
    <property type="entry name" value="6-hairpin_glycosidase_sf"/>
</dbReference>
<dbReference type="AlphaFoldDB" id="A0A1E5D532"/>
<name>A0A1E5D532_9VIBR</name>
<accession>A0A1E5D532</accession>
<proteinExistence type="inferred from homology"/>
<dbReference type="EMBL" id="AJYW02000041">
    <property type="protein sequence ID" value="OEE78703.1"/>
    <property type="molecule type" value="Genomic_DNA"/>
</dbReference>
<keyword evidence="2" id="KW-0413">Isomerase</keyword>
<dbReference type="Gene3D" id="1.50.10.10">
    <property type="match status" value="1"/>
</dbReference>
<comment type="caution">
    <text evidence="3">The sequence shown here is derived from an EMBL/GenBank/DDBJ whole genome shotgun (WGS) entry which is preliminary data.</text>
</comment>
<dbReference type="InterPro" id="IPR012341">
    <property type="entry name" value="6hp_glycosidase-like_sf"/>
</dbReference>
<keyword evidence="4" id="KW-1185">Reference proteome</keyword>
<evidence type="ECO:0000313" key="3">
    <source>
        <dbReference type="EMBL" id="OEE78703.1"/>
    </source>
</evidence>
<comment type="similarity">
    <text evidence="1">Belongs to the N-acylglucosamine 2-epimerase family.</text>
</comment>
<gene>
    <name evidence="3" type="ORF">A130_12890</name>
</gene>
<evidence type="ECO:0000256" key="2">
    <source>
        <dbReference type="ARBA" id="ARBA00023235"/>
    </source>
</evidence>